<dbReference type="PANTHER" id="PTHR35526:SF3">
    <property type="entry name" value="ANTI-SIGMA-F FACTOR RSBW"/>
    <property type="match status" value="1"/>
</dbReference>
<dbReference type="SUPFAM" id="SSF55874">
    <property type="entry name" value="ATPase domain of HSP90 chaperone/DNA topoisomerase II/histidine kinase"/>
    <property type="match status" value="1"/>
</dbReference>
<dbReference type="Proteomes" id="UP000466345">
    <property type="component" value="Unassembled WGS sequence"/>
</dbReference>
<comment type="caution">
    <text evidence="1">The sequence shown here is derived from an EMBL/GenBank/DDBJ whole genome shotgun (WGS) entry which is preliminary data.</text>
</comment>
<dbReference type="EMBL" id="WEGJ01000003">
    <property type="protein sequence ID" value="MQY11445.1"/>
    <property type="molecule type" value="Genomic_DNA"/>
</dbReference>
<dbReference type="Gene3D" id="3.30.565.10">
    <property type="entry name" value="Histidine kinase-like ATPase, C-terminal domain"/>
    <property type="match status" value="1"/>
</dbReference>
<keyword evidence="2" id="KW-1185">Reference proteome</keyword>
<gene>
    <name evidence="1" type="ORF">SRB5_15630</name>
</gene>
<dbReference type="InterPro" id="IPR036890">
    <property type="entry name" value="HATPase_C_sf"/>
</dbReference>
<proteinExistence type="predicted"/>
<protein>
    <submittedName>
        <fullName evidence="1">Uncharacterized protein</fullName>
    </submittedName>
</protein>
<dbReference type="AlphaFoldDB" id="A0A7K0CD98"/>
<dbReference type="CDD" id="cd16936">
    <property type="entry name" value="HATPase_RsbW-like"/>
    <property type="match status" value="1"/>
</dbReference>
<evidence type="ECO:0000313" key="1">
    <source>
        <dbReference type="EMBL" id="MQY11445.1"/>
    </source>
</evidence>
<reference evidence="1 2" key="1">
    <citation type="submission" date="2019-10" db="EMBL/GenBank/DDBJ databases">
        <title>Streptomyces smaragdinus sp. nov. and Streptomyces fabii sp. nov., isolated from the gut of fungus growing-termite Macrotermes natalensis.</title>
        <authorList>
            <person name="Schwitalla J."/>
            <person name="Benndorf R."/>
            <person name="Martin K."/>
            <person name="De Beer W."/>
            <person name="Kaster A.-K."/>
            <person name="Vollmers J."/>
            <person name="Poulsen M."/>
            <person name="Beemelmanns C."/>
        </authorList>
    </citation>
    <scope>NUCLEOTIDE SEQUENCE [LARGE SCALE GENOMIC DNA]</scope>
    <source>
        <strain evidence="1 2">RB5</strain>
    </source>
</reference>
<sequence>MAVAVLTPEILDALRAGNASTSAIPAVLDDLSLTVERECPQSPGEVPEATAAWVGRLRRIGGRKLRSWGLDALIDDAQLLISELVTNGFRYGTEQQITFRLVIGTEVLVLQVDDGSPELPQIRDADPHAVSGRGLLLVDAVATAWGVSGDGRQTWCTLRFPAKRRAQ</sequence>
<accession>A0A7K0CD98</accession>
<name>A0A7K0CD98_9ACTN</name>
<dbReference type="RefSeq" id="WP_153450697.1">
    <property type="nucleotide sequence ID" value="NZ_WEGJ01000003.1"/>
</dbReference>
<dbReference type="GO" id="GO:0004674">
    <property type="term" value="F:protein serine/threonine kinase activity"/>
    <property type="evidence" value="ECO:0007669"/>
    <property type="project" value="UniProtKB-KW"/>
</dbReference>
<organism evidence="1 2">
    <name type="scientific">Streptomyces smaragdinus</name>
    <dbReference type="NCBI Taxonomy" id="2585196"/>
    <lineage>
        <taxon>Bacteria</taxon>
        <taxon>Bacillati</taxon>
        <taxon>Actinomycetota</taxon>
        <taxon>Actinomycetes</taxon>
        <taxon>Kitasatosporales</taxon>
        <taxon>Streptomycetaceae</taxon>
        <taxon>Streptomyces</taxon>
    </lineage>
</organism>
<dbReference type="InterPro" id="IPR050267">
    <property type="entry name" value="Anti-sigma-factor_SerPK"/>
</dbReference>
<dbReference type="PANTHER" id="PTHR35526">
    <property type="entry name" value="ANTI-SIGMA-F FACTOR RSBW-RELATED"/>
    <property type="match status" value="1"/>
</dbReference>
<dbReference type="OrthoDB" id="4166172at2"/>
<evidence type="ECO:0000313" key="2">
    <source>
        <dbReference type="Proteomes" id="UP000466345"/>
    </source>
</evidence>